<dbReference type="InterPro" id="IPR000510">
    <property type="entry name" value="Nase/OxRdtase_comp1"/>
</dbReference>
<dbReference type="eggNOG" id="COG2710">
    <property type="taxonomic scope" value="Bacteria"/>
</dbReference>
<dbReference type="STRING" id="861450.HMPREF0080_01641"/>
<dbReference type="PATRIC" id="fig|861450.3.peg.1515"/>
<dbReference type="InterPro" id="IPR049939">
    <property type="entry name" value="NifE-like"/>
</dbReference>
<accession>G9YIZ7</accession>
<evidence type="ECO:0000313" key="2">
    <source>
        <dbReference type="EMBL" id="EHM39139.1"/>
    </source>
</evidence>
<keyword evidence="3" id="KW-1185">Reference proteome</keyword>
<dbReference type="PANTHER" id="PTHR42956:SF1">
    <property type="entry name" value="NITROGENASE IRON-MOLYBDENUM COFACTOR BIOSYNTHESIS PROTEIN NIFE"/>
    <property type="match status" value="1"/>
</dbReference>
<evidence type="ECO:0000313" key="3">
    <source>
        <dbReference type="Proteomes" id="UP000005481"/>
    </source>
</evidence>
<comment type="caution">
    <text evidence="2">The sequence shown here is derived from an EMBL/GenBank/DDBJ whole genome shotgun (WGS) entry which is preliminary data.</text>
</comment>
<gene>
    <name evidence="2" type="ORF">HMPREF0080_01641</name>
</gene>
<dbReference type="Pfam" id="PF00148">
    <property type="entry name" value="Oxidored_nitro"/>
    <property type="match status" value="1"/>
</dbReference>
<proteinExistence type="predicted"/>
<dbReference type="AlphaFoldDB" id="G9YIZ7"/>
<dbReference type="Proteomes" id="UP000005481">
    <property type="component" value="Unassembled WGS sequence"/>
</dbReference>
<dbReference type="Gene3D" id="3.40.50.1980">
    <property type="entry name" value="Nitrogenase molybdenum iron protein domain"/>
    <property type="match status" value="2"/>
</dbReference>
<dbReference type="PANTHER" id="PTHR42956">
    <property type="entry name" value="NITROGENASE IRON-MOLYBDENUM COFACTOR BIOSYNTHESIS PROTEIN NIFE"/>
    <property type="match status" value="1"/>
</dbReference>
<dbReference type="GO" id="GO:0016491">
    <property type="term" value="F:oxidoreductase activity"/>
    <property type="evidence" value="ECO:0007669"/>
    <property type="project" value="InterPro"/>
</dbReference>
<evidence type="ECO:0000259" key="1">
    <source>
        <dbReference type="Pfam" id="PF00148"/>
    </source>
</evidence>
<protein>
    <recommendedName>
        <fullName evidence="1">Nitrogenase/oxidoreductase component 1 domain-containing protein</fullName>
    </recommendedName>
</protein>
<dbReference type="HOGENOM" id="CLU_036479_1_0_9"/>
<reference evidence="2 3" key="1">
    <citation type="submission" date="2011-08" db="EMBL/GenBank/DDBJ databases">
        <authorList>
            <person name="Weinstock G."/>
            <person name="Sodergren E."/>
            <person name="Clifton S."/>
            <person name="Fulton L."/>
            <person name="Fulton B."/>
            <person name="Courtney L."/>
            <person name="Fronick C."/>
            <person name="Harrison M."/>
            <person name="Strong C."/>
            <person name="Farmer C."/>
            <person name="Delahaunty K."/>
            <person name="Markovic C."/>
            <person name="Hall O."/>
            <person name="Minx P."/>
            <person name="Tomlinson C."/>
            <person name="Mitreva M."/>
            <person name="Hou S."/>
            <person name="Chen J."/>
            <person name="Wollam A."/>
            <person name="Pepin K.H."/>
            <person name="Johnson M."/>
            <person name="Bhonagiri V."/>
            <person name="Zhang X."/>
            <person name="Suruliraj S."/>
            <person name="Warren W."/>
            <person name="Chinwalla A."/>
            <person name="Mardis E.R."/>
            <person name="Wilson R.K."/>
        </authorList>
    </citation>
    <scope>NUCLEOTIDE SEQUENCE [LARGE SCALE GENOMIC DNA]</scope>
    <source>
        <strain evidence="2 3">F0357</strain>
    </source>
</reference>
<dbReference type="EMBL" id="AGCJ01000072">
    <property type="protein sequence ID" value="EHM39139.1"/>
    <property type="molecule type" value="Genomic_DNA"/>
</dbReference>
<dbReference type="RefSeq" id="WP_006790608.1">
    <property type="nucleotide sequence ID" value="NZ_JH417605.1"/>
</dbReference>
<dbReference type="OrthoDB" id="3199475at2"/>
<organism evidence="2 3">
    <name type="scientific">Anaeroglobus geminatus F0357</name>
    <dbReference type="NCBI Taxonomy" id="861450"/>
    <lineage>
        <taxon>Bacteria</taxon>
        <taxon>Bacillati</taxon>
        <taxon>Bacillota</taxon>
        <taxon>Negativicutes</taxon>
        <taxon>Veillonellales</taxon>
        <taxon>Veillonellaceae</taxon>
        <taxon>Anaeroglobus</taxon>
    </lineage>
</organism>
<name>G9YIZ7_9FIRM</name>
<feature type="domain" description="Nitrogenase/oxidoreductase component 1" evidence="1">
    <location>
        <begin position="28"/>
        <end position="253"/>
    </location>
</feature>
<sequence>MKQAQQVLSTYAVDMFGIASALYELGGLVVMHDASGCNSTYSTHDEPRWYDTPSMVYISGLCEIDTIQGNDLRLVDEIAVVAAETTPAFIAVGGSPMPNVVGTDFKALERMIFERTGIRTVGFRTDGIHSYLPGAGEAYLELAKLFLKEPESEPQVPAERVNILGLTPLDFSVVGNATELKNCIEAGGMTVHSSWSMGDTLMNLAQAANADVNAVVSSTGFYLAQYMKETYGIPYVAGIPVGAAAVGPWLAALRYGNTSYLTGLTGNETFCKVKFSIADLNAWKDDRKAPAEPCDVLLIGEPVWLLSLRQYLHHEKNIDNIRLICPLADAPRLLLGEIDTVSVEAAIREECRVARKVIADPIYSRLLPDETDKFISFPHEAYSGRHYRKDIPCFIGPFVEEWATTHLDERRD</sequence>
<dbReference type="SUPFAM" id="SSF53807">
    <property type="entry name" value="Helical backbone' metal receptor"/>
    <property type="match status" value="1"/>
</dbReference>